<dbReference type="EMBL" id="KP339049">
    <property type="protein sequence ID" value="AJP61447.1"/>
    <property type="molecule type" value="Genomic_DNA"/>
</dbReference>
<evidence type="ECO:0000313" key="1">
    <source>
        <dbReference type="EMBL" id="AJP61447.1"/>
    </source>
</evidence>
<dbReference type="GeneID" id="26644492"/>
<sequence>MYPHLAMLYATYVMKDPETWTMDKVPAMIREDVQRIVDEMTKKEQAPE</sequence>
<organism evidence="1 2">
    <name type="scientific">Enterococcus phage EFDG1</name>
    <dbReference type="NCBI Taxonomy" id="1597976"/>
    <lineage>
        <taxon>Viruses</taxon>
        <taxon>Duplodnaviria</taxon>
        <taxon>Heunggongvirae</taxon>
        <taxon>Uroviricota</taxon>
        <taxon>Caudoviricetes</taxon>
        <taxon>Herelleviridae</taxon>
        <taxon>Brockvirinae</taxon>
        <taxon>Schiekvirus</taxon>
        <taxon>Schiekvirus EFDG1</taxon>
    </lineage>
</organism>
<accession>A0A0C5K6R0</accession>
<evidence type="ECO:0008006" key="3">
    <source>
        <dbReference type="Google" id="ProtNLM"/>
    </source>
</evidence>
<protein>
    <recommendedName>
        <fullName evidence="3">Phage protein</fullName>
    </recommendedName>
</protein>
<dbReference type="RefSeq" id="YP_009218341.1">
    <property type="nucleotide sequence ID" value="NC_029009.1"/>
</dbReference>
<keyword evidence="2" id="KW-1185">Reference proteome</keyword>
<evidence type="ECO:0000313" key="2">
    <source>
        <dbReference type="Proteomes" id="UP000032402"/>
    </source>
</evidence>
<reference evidence="1 2" key="1">
    <citation type="journal article" date="2015" name="Appl. Environ. Microbiol.">
        <title>Targeting Enterococcus faecalis Biofilms with Phage Therapy.</title>
        <authorList>
            <person name="Khalifa L."/>
            <person name="Brosh Y."/>
            <person name="Gelman D."/>
            <person name="Coppenhagen-Glazer S."/>
            <person name="Beyth S."/>
            <person name="Poradosu-Cohen R."/>
            <person name="Que Y.A."/>
            <person name="Beyth N."/>
            <person name="Hazan R."/>
        </authorList>
    </citation>
    <scope>NUCLEOTIDE SEQUENCE [LARGE SCALE GENOMIC DNA]</scope>
</reference>
<name>A0A0C5K6R0_9CAUD</name>
<dbReference type="KEGG" id="vg:26644492"/>
<proteinExistence type="predicted"/>
<dbReference type="OrthoDB" id="40080at10239"/>
<dbReference type="Proteomes" id="UP000032402">
    <property type="component" value="Segment"/>
</dbReference>